<keyword evidence="4" id="KW-1185">Reference proteome</keyword>
<accession>A0ABW9DP29</accession>
<feature type="signal peptide" evidence="2">
    <location>
        <begin position="1"/>
        <end position="23"/>
    </location>
</feature>
<feature type="region of interest" description="Disordered" evidence="1">
    <location>
        <begin position="26"/>
        <end position="82"/>
    </location>
</feature>
<dbReference type="Proteomes" id="UP001629432">
    <property type="component" value="Unassembled WGS sequence"/>
</dbReference>
<evidence type="ECO:0000256" key="2">
    <source>
        <dbReference type="SAM" id="SignalP"/>
    </source>
</evidence>
<organism evidence="3 4">
    <name type="scientific">Paraburkholderia metrosideri</name>
    <dbReference type="NCBI Taxonomy" id="580937"/>
    <lineage>
        <taxon>Bacteria</taxon>
        <taxon>Pseudomonadati</taxon>
        <taxon>Pseudomonadota</taxon>
        <taxon>Betaproteobacteria</taxon>
        <taxon>Burkholderiales</taxon>
        <taxon>Burkholderiaceae</taxon>
        <taxon>Paraburkholderia</taxon>
    </lineage>
</organism>
<dbReference type="Gene3D" id="3.10.450.160">
    <property type="entry name" value="inner membrane protein cigr"/>
    <property type="match status" value="1"/>
</dbReference>
<evidence type="ECO:0000313" key="4">
    <source>
        <dbReference type="Proteomes" id="UP001629432"/>
    </source>
</evidence>
<evidence type="ECO:0000313" key="3">
    <source>
        <dbReference type="EMBL" id="MFM0636288.1"/>
    </source>
</evidence>
<reference evidence="3 4" key="1">
    <citation type="journal article" date="2024" name="Chem. Sci.">
        <title>Discovery of megapolipeptins by genome mining of a Burkholderiales bacteria collection.</title>
        <authorList>
            <person name="Paulo B.S."/>
            <person name="Recchia M.J.J."/>
            <person name="Lee S."/>
            <person name="Fergusson C.H."/>
            <person name="Romanowski S.B."/>
            <person name="Hernandez A."/>
            <person name="Krull N."/>
            <person name="Liu D.Y."/>
            <person name="Cavanagh H."/>
            <person name="Bos A."/>
            <person name="Gray C.A."/>
            <person name="Murphy B.T."/>
            <person name="Linington R.G."/>
            <person name="Eustaquio A.S."/>
        </authorList>
    </citation>
    <scope>NUCLEOTIDE SEQUENCE [LARGE SCALE GENOMIC DNA]</scope>
    <source>
        <strain evidence="3 4">RL17-338-BIC-A</strain>
    </source>
</reference>
<dbReference type="EMBL" id="JAQQCF010000004">
    <property type="protein sequence ID" value="MFM0636288.1"/>
    <property type="molecule type" value="Genomic_DNA"/>
</dbReference>
<name>A0ABW9DP29_9BURK</name>
<evidence type="ECO:0000256" key="1">
    <source>
        <dbReference type="SAM" id="MobiDB-lite"/>
    </source>
</evidence>
<feature type="chain" id="PRO_5045184624" evidence="2">
    <location>
        <begin position="24"/>
        <end position="135"/>
    </location>
</feature>
<sequence length="135" mass="14430">MKSTFVAPLLIMSLLGAPVAAFAQQHDDNHDNHGNGQPSHGRPNPGHGDQHGHGRGPGPRDASLGGPGGPVPHNDWHKGERLPTEYRDRNYVVDNWHDHGLQAPPRGYQWVGVNGDYVLAAIATGVIANVLLSGH</sequence>
<protein>
    <submittedName>
        <fullName evidence="3">RcnB family protein</fullName>
    </submittedName>
</protein>
<dbReference type="InterPro" id="IPR024572">
    <property type="entry name" value="RcnB"/>
</dbReference>
<gene>
    <name evidence="3" type="ORF">PQQ63_06245</name>
</gene>
<proteinExistence type="predicted"/>
<dbReference type="RefSeq" id="WP_408334141.1">
    <property type="nucleotide sequence ID" value="NZ_JAQQCF010000004.1"/>
</dbReference>
<dbReference type="Pfam" id="PF11776">
    <property type="entry name" value="RcnB"/>
    <property type="match status" value="1"/>
</dbReference>
<comment type="caution">
    <text evidence="3">The sequence shown here is derived from an EMBL/GenBank/DDBJ whole genome shotgun (WGS) entry which is preliminary data.</text>
</comment>
<keyword evidence="2" id="KW-0732">Signal</keyword>